<evidence type="ECO:0000313" key="3">
    <source>
        <dbReference type="Proteomes" id="UP000469421"/>
    </source>
</evidence>
<dbReference type="SUPFAM" id="SSF52833">
    <property type="entry name" value="Thioredoxin-like"/>
    <property type="match status" value="1"/>
</dbReference>
<sequence length="204" mass="22402">MELIVSPTSPFARKVQILAQEQGLADDITLRKLHPIENADELAAINPLGRVPALRTDNGQLVVDSSVICAWLDNLAVSRGKATLLGEGPSACLAIQQLQALADGIMESAFLMVMERGRPPALQSGFWQERRQAAVTRTLDYLESGDVELMPTDLHLGSIALACALGYLDFRHDDMQWRAGRPLLTAWFSHWEARESFLATQPPG</sequence>
<keyword evidence="2" id="KW-0808">Transferase</keyword>
<dbReference type="SUPFAM" id="SSF47616">
    <property type="entry name" value="GST C-terminal domain-like"/>
    <property type="match status" value="1"/>
</dbReference>
<dbReference type="PANTHER" id="PTHR43968:SF6">
    <property type="entry name" value="GLUTATHIONE S-TRANSFERASE OMEGA"/>
    <property type="match status" value="1"/>
</dbReference>
<dbReference type="Proteomes" id="UP000469421">
    <property type="component" value="Unassembled WGS sequence"/>
</dbReference>
<evidence type="ECO:0000313" key="2">
    <source>
        <dbReference type="EMBL" id="MQX52119.1"/>
    </source>
</evidence>
<dbReference type="Pfam" id="PF13410">
    <property type="entry name" value="GST_C_2"/>
    <property type="match status" value="1"/>
</dbReference>
<accession>A0A6N7LPJ8</accession>
<dbReference type="Gene3D" id="1.20.1050.10">
    <property type="match status" value="1"/>
</dbReference>
<organism evidence="2 3">
    <name type="scientific">Alcanivorax sediminis</name>
    <dbReference type="NCBI Taxonomy" id="2663008"/>
    <lineage>
        <taxon>Bacteria</taxon>
        <taxon>Pseudomonadati</taxon>
        <taxon>Pseudomonadota</taxon>
        <taxon>Gammaproteobacteria</taxon>
        <taxon>Oceanospirillales</taxon>
        <taxon>Alcanivoracaceae</taxon>
        <taxon>Alcanivorax</taxon>
    </lineage>
</organism>
<dbReference type="AlphaFoldDB" id="A0A6N7LPJ8"/>
<protein>
    <submittedName>
        <fullName evidence="2">Glutathione S-transferase</fullName>
    </submittedName>
</protein>
<dbReference type="CDD" id="cd03205">
    <property type="entry name" value="GST_C_6"/>
    <property type="match status" value="1"/>
</dbReference>
<dbReference type="RefSeq" id="WP_153498864.1">
    <property type="nucleotide sequence ID" value="NZ_JBMZXE010000001.1"/>
</dbReference>
<dbReference type="GO" id="GO:0005737">
    <property type="term" value="C:cytoplasm"/>
    <property type="evidence" value="ECO:0007669"/>
    <property type="project" value="TreeGrafter"/>
</dbReference>
<dbReference type="GO" id="GO:0016740">
    <property type="term" value="F:transferase activity"/>
    <property type="evidence" value="ECO:0007669"/>
    <property type="project" value="UniProtKB-KW"/>
</dbReference>
<gene>
    <name evidence="2" type="ORF">GFN93_02595</name>
</gene>
<proteinExistence type="predicted"/>
<dbReference type="PANTHER" id="PTHR43968">
    <property type="match status" value="1"/>
</dbReference>
<keyword evidence="3" id="KW-1185">Reference proteome</keyword>
<comment type="caution">
    <text evidence="2">The sequence shown here is derived from an EMBL/GenBank/DDBJ whole genome shotgun (WGS) entry which is preliminary data.</text>
</comment>
<feature type="domain" description="GST N-terminal" evidence="1">
    <location>
        <begin position="1"/>
        <end position="80"/>
    </location>
</feature>
<dbReference type="Pfam" id="PF13409">
    <property type="entry name" value="GST_N_2"/>
    <property type="match status" value="1"/>
</dbReference>
<dbReference type="InterPro" id="IPR004045">
    <property type="entry name" value="Glutathione_S-Trfase_N"/>
</dbReference>
<dbReference type="InterPro" id="IPR036282">
    <property type="entry name" value="Glutathione-S-Trfase_C_sf"/>
</dbReference>
<dbReference type="Gene3D" id="3.40.30.10">
    <property type="entry name" value="Glutaredoxin"/>
    <property type="match status" value="1"/>
</dbReference>
<dbReference type="PROSITE" id="PS50404">
    <property type="entry name" value="GST_NTER"/>
    <property type="match status" value="1"/>
</dbReference>
<dbReference type="InterPro" id="IPR036249">
    <property type="entry name" value="Thioredoxin-like_sf"/>
</dbReference>
<evidence type="ECO:0000259" key="1">
    <source>
        <dbReference type="PROSITE" id="PS50404"/>
    </source>
</evidence>
<name>A0A6N7LPJ8_9GAMM</name>
<reference evidence="2 3" key="1">
    <citation type="submission" date="2019-10" db="EMBL/GenBank/DDBJ databases">
        <title>Alcanivorax sp.PA15-N-34 draft genome sequence.</title>
        <authorList>
            <person name="Liao X."/>
            <person name="Shao Z."/>
        </authorList>
    </citation>
    <scope>NUCLEOTIDE SEQUENCE [LARGE SCALE GENOMIC DNA]</scope>
    <source>
        <strain evidence="2 3">PA15-N-34</strain>
    </source>
</reference>
<dbReference type="EMBL" id="WIRE01000001">
    <property type="protein sequence ID" value="MQX52119.1"/>
    <property type="molecule type" value="Genomic_DNA"/>
</dbReference>
<dbReference type="InterPro" id="IPR050983">
    <property type="entry name" value="GST_Omega/HSP26"/>
</dbReference>